<dbReference type="EMBL" id="JAVLAM010000001">
    <property type="protein sequence ID" value="MDT7012877.1"/>
    <property type="molecule type" value="Genomic_DNA"/>
</dbReference>
<evidence type="ECO:0000259" key="3">
    <source>
        <dbReference type="Pfam" id="PF13731"/>
    </source>
</evidence>
<protein>
    <submittedName>
        <fullName evidence="4">WxL domain-containing protein</fullName>
    </submittedName>
</protein>
<dbReference type="Pfam" id="PF13731">
    <property type="entry name" value="WxL"/>
    <property type="match status" value="1"/>
</dbReference>
<organism evidence="4 5">
    <name type="scientific">Levilactobacillus namurensis</name>
    <dbReference type="NCBI Taxonomy" id="380393"/>
    <lineage>
        <taxon>Bacteria</taxon>
        <taxon>Bacillati</taxon>
        <taxon>Bacillota</taxon>
        <taxon>Bacilli</taxon>
        <taxon>Lactobacillales</taxon>
        <taxon>Lactobacillaceae</taxon>
        <taxon>Levilactobacillus</taxon>
    </lineage>
</organism>
<comment type="caution">
    <text evidence="4">The sequence shown here is derived from an EMBL/GenBank/DDBJ whole genome shotgun (WGS) entry which is preliminary data.</text>
</comment>
<evidence type="ECO:0000313" key="4">
    <source>
        <dbReference type="EMBL" id="MDT7012877.1"/>
    </source>
</evidence>
<feature type="signal peptide" evidence="2">
    <location>
        <begin position="1"/>
        <end position="24"/>
    </location>
</feature>
<feature type="chain" id="PRO_5043723605" evidence="2">
    <location>
        <begin position="25"/>
        <end position="235"/>
    </location>
</feature>
<feature type="region of interest" description="Disordered" evidence="1">
    <location>
        <begin position="34"/>
        <end position="76"/>
    </location>
</feature>
<proteinExistence type="predicted"/>
<dbReference type="RefSeq" id="WP_313844223.1">
    <property type="nucleotide sequence ID" value="NZ_JAVLAM010000001.1"/>
</dbReference>
<reference evidence="4" key="1">
    <citation type="submission" date="2023-08" db="EMBL/GenBank/DDBJ databases">
        <authorList>
            <person name="Page C.A."/>
            <person name="Perez-Diaz I.M."/>
        </authorList>
    </citation>
    <scope>NUCLEOTIDE SEQUENCE</scope>
    <source>
        <strain evidence="4">3.8.38</strain>
    </source>
</reference>
<evidence type="ECO:0000256" key="1">
    <source>
        <dbReference type="SAM" id="MobiDB-lite"/>
    </source>
</evidence>
<dbReference type="Proteomes" id="UP001254075">
    <property type="component" value="Unassembled WGS sequence"/>
</dbReference>
<evidence type="ECO:0000256" key="2">
    <source>
        <dbReference type="SAM" id="SignalP"/>
    </source>
</evidence>
<keyword evidence="2" id="KW-0732">Signal</keyword>
<evidence type="ECO:0000313" key="5">
    <source>
        <dbReference type="Proteomes" id="UP001254075"/>
    </source>
</evidence>
<dbReference type="InterPro" id="IPR027994">
    <property type="entry name" value="WxL_dom"/>
</dbReference>
<feature type="domain" description="WxL" evidence="3">
    <location>
        <begin position="27"/>
        <end position="234"/>
    </location>
</feature>
<gene>
    <name evidence="4" type="ORF">RI532_00320</name>
</gene>
<dbReference type="AlphaFoldDB" id="A0AAW8W2D0"/>
<name>A0AAW8W2D0_9LACO</name>
<sequence>MNRLMLLVVTSLILGVGGGVPALAATSAGRQTTGNVQLVPDANTGPVAPTDPDGSGKPFPGDPDDPDNPGTGSRGHLTLDYLSNLTFQQQAIQDGTITATVANTQPFIQLSDRRGSGTGWSLMLKPEPLVGQTNGAQLKALTVSLGETRFLSAGENASRQPDVLVTATQALPVGSYSLVARAQNTPGDRQGVGTWLWRLNTSSTQPMRLSILESAVTREQTYQGTLSWLLTDTPQ</sequence>
<accession>A0AAW8W2D0</accession>